<evidence type="ECO:0000313" key="1">
    <source>
        <dbReference type="EMBL" id="WKD50589.1"/>
    </source>
</evidence>
<evidence type="ECO:0000313" key="2">
    <source>
        <dbReference type="Proteomes" id="UP001321520"/>
    </source>
</evidence>
<dbReference type="RefSeq" id="WP_301417026.1">
    <property type="nucleotide sequence ID" value="NZ_CP098023.1"/>
</dbReference>
<sequence length="144" mass="15787">MGLTSDKHWGFLGYSAQRIYDTEADIVTYRQFRQDFPHFGKVARQLQYKNSYNFGELLTRRRTSHSALALSSGGNTTYYPYVVQSLDTLLEGGETLGYAITDTTPKPATMAVPVNCPVAVCAPAAPCSPPRSAKARVCGEMLSP</sequence>
<name>A0ABY9EC37_9GAMM</name>
<protein>
    <submittedName>
        <fullName evidence="1">Uncharacterized protein</fullName>
    </submittedName>
</protein>
<organism evidence="1 2">
    <name type="scientific">Microbulbifer spongiae</name>
    <dbReference type="NCBI Taxonomy" id="2944933"/>
    <lineage>
        <taxon>Bacteria</taxon>
        <taxon>Pseudomonadati</taxon>
        <taxon>Pseudomonadota</taxon>
        <taxon>Gammaproteobacteria</taxon>
        <taxon>Cellvibrionales</taxon>
        <taxon>Microbulbiferaceae</taxon>
        <taxon>Microbulbifer</taxon>
    </lineage>
</organism>
<gene>
    <name evidence="1" type="ORF">M8T91_03955</name>
</gene>
<reference evidence="1 2" key="1">
    <citation type="submission" date="2022-05" db="EMBL/GenBank/DDBJ databases">
        <title>Microbulbifer sp. nov., isolated from sponge.</title>
        <authorList>
            <person name="Gao L."/>
        </authorList>
    </citation>
    <scope>NUCLEOTIDE SEQUENCE [LARGE SCALE GENOMIC DNA]</scope>
    <source>
        <strain evidence="1 2">MI-G</strain>
    </source>
</reference>
<proteinExistence type="predicted"/>
<keyword evidence="2" id="KW-1185">Reference proteome</keyword>
<dbReference type="Proteomes" id="UP001321520">
    <property type="component" value="Chromosome"/>
</dbReference>
<accession>A0ABY9EC37</accession>
<dbReference type="EMBL" id="CP098023">
    <property type="protein sequence ID" value="WKD50589.1"/>
    <property type="molecule type" value="Genomic_DNA"/>
</dbReference>